<proteinExistence type="predicted"/>
<feature type="domain" description="U-box" evidence="6">
    <location>
        <begin position="792"/>
        <end position="866"/>
    </location>
</feature>
<dbReference type="SMART" id="SM00504">
    <property type="entry name" value="Ubox"/>
    <property type="match status" value="1"/>
</dbReference>
<keyword evidence="3" id="KW-0677">Repeat</keyword>
<dbReference type="InterPro" id="IPR001680">
    <property type="entry name" value="WD40_rpt"/>
</dbReference>
<evidence type="ECO:0000256" key="2">
    <source>
        <dbReference type="ARBA" id="ARBA00022574"/>
    </source>
</evidence>
<dbReference type="InterPro" id="IPR001660">
    <property type="entry name" value="SAM"/>
</dbReference>
<dbReference type="GO" id="GO:0016567">
    <property type="term" value="P:protein ubiquitination"/>
    <property type="evidence" value="ECO:0007669"/>
    <property type="project" value="InterPro"/>
</dbReference>
<dbReference type="PROSITE" id="PS50082">
    <property type="entry name" value="WD_REPEATS_2"/>
    <property type="match status" value="8"/>
</dbReference>
<dbReference type="AlphaFoldDB" id="A0AAW2IBE8"/>
<organism evidence="7">
    <name type="scientific">Menopon gallinae</name>
    <name type="common">poultry shaft louse</name>
    <dbReference type="NCBI Taxonomy" id="328185"/>
    <lineage>
        <taxon>Eukaryota</taxon>
        <taxon>Metazoa</taxon>
        <taxon>Ecdysozoa</taxon>
        <taxon>Arthropoda</taxon>
        <taxon>Hexapoda</taxon>
        <taxon>Insecta</taxon>
        <taxon>Pterygota</taxon>
        <taxon>Neoptera</taxon>
        <taxon>Paraneoptera</taxon>
        <taxon>Psocodea</taxon>
        <taxon>Troctomorpha</taxon>
        <taxon>Phthiraptera</taxon>
        <taxon>Amblycera</taxon>
        <taxon>Menoponidae</taxon>
        <taxon>Menopon</taxon>
    </lineage>
</organism>
<accession>A0AAW2IBE8</accession>
<dbReference type="CDD" id="cd00200">
    <property type="entry name" value="WD40"/>
    <property type="match status" value="2"/>
</dbReference>
<dbReference type="InterPro" id="IPR003613">
    <property type="entry name" value="Ubox_domain"/>
</dbReference>
<sequence>MEDYFDMLQSLKDNKSDITSCDFGGNYMLAIGSSDKTVRILEWKKGLGFVDVSFSPLHYHKYGVTWVRFSPQGTMLASSSLDGTTVLWNVKTGIQIYTMVQPTKCSVRRCEFTPDSTKLVTAGDDGVFCFWDLAHRTHISRHDLHNEEDSCTQGLAISPDSEYLLTGDNTGLMRLWCLSEIRENHLQVIHASKNIHDGINCCEFSSDFEISDVDNSNNKYYFATCGADSLINLWSISVKRNMKQSPSTAYVKCDVSLIRTMAGHENDVLCIRFNLTGTLIASAGLDKTVRLWQVDDGECIKQFHGHTRFVNCCAFSKSTALLASGSNDRSLIIWDLNQNFSLDSELMKRCKTFSHFNGNESCGSLLLAEELLIRQSESEMKLLELTQTLNLTSGVNTVHFHGNNVLAAAGGDKTVTVWRRKSERESFTIESVHDGHKYSVNQVEISPCGSKLVSCSMDGSMIISDLEIGLTYEMRCPECVNGIRTNRFSPNSELIAAAGDDQKVFLWDAKSLEFIKTLQEHKDSITSVAFSHDCKLLASTCSAGDLKIYDLEADILYATEDGIHDLGATCCDFSISVSTAENQSRPSEEYTLATCGNDSLIKVFKIRLNSVIKEKELASHGGNVTCVRFSPKLANVLASCATDYTCKLWNTESGECLHVFHIHGSIVTTCAFSQDSSLLASGSLDKTVLLWTLPTEYNMNARVSIEKSKKLLQHWSTSEIVEWLNELGFSESAEKVKRTTLNGQQLTSWKINEILDAIGVDNEEEKNSLRLHLYWLRSEAKKNYSYSRQQGDAPHQFLCPITHEIMTDPVICSDGFTYERGAIIEWLLCGRYTSPMTNEPLRHLKFLPNTTLKTNILKYLYGVDVKD</sequence>
<feature type="repeat" description="WD" evidence="4">
    <location>
        <begin position="57"/>
        <end position="98"/>
    </location>
</feature>
<dbReference type="Pfam" id="PF04564">
    <property type="entry name" value="U-box"/>
    <property type="match status" value="1"/>
</dbReference>
<dbReference type="PRINTS" id="PR00320">
    <property type="entry name" value="GPROTEINBRPT"/>
</dbReference>
<evidence type="ECO:0000259" key="6">
    <source>
        <dbReference type="PROSITE" id="PS51698"/>
    </source>
</evidence>
<dbReference type="PANTHER" id="PTHR44129">
    <property type="entry name" value="WD REPEAT-CONTAINING PROTEIN POP1"/>
    <property type="match status" value="1"/>
</dbReference>
<dbReference type="SUPFAM" id="SSF57850">
    <property type="entry name" value="RING/U-box"/>
    <property type="match status" value="1"/>
</dbReference>
<evidence type="ECO:0000256" key="1">
    <source>
        <dbReference type="ARBA" id="ARBA00020894"/>
    </source>
</evidence>
<name>A0AAW2IBE8_9NEOP</name>
<dbReference type="PROSITE" id="PS51698">
    <property type="entry name" value="U_BOX"/>
    <property type="match status" value="1"/>
</dbReference>
<dbReference type="Pfam" id="PF00400">
    <property type="entry name" value="WD40"/>
    <property type="match status" value="12"/>
</dbReference>
<dbReference type="CDD" id="cd16655">
    <property type="entry name" value="RING-Ubox_WDSUB1-like"/>
    <property type="match status" value="1"/>
</dbReference>
<comment type="caution">
    <text evidence="7">The sequence shown here is derived from an EMBL/GenBank/DDBJ whole genome shotgun (WGS) entry which is preliminary data.</text>
</comment>
<dbReference type="InterPro" id="IPR036322">
    <property type="entry name" value="WD40_repeat_dom_sf"/>
</dbReference>
<dbReference type="Gene3D" id="1.10.150.50">
    <property type="entry name" value="Transcription Factor, Ets-1"/>
    <property type="match status" value="1"/>
</dbReference>
<dbReference type="SMART" id="SM00320">
    <property type="entry name" value="WD40"/>
    <property type="match status" value="14"/>
</dbReference>
<dbReference type="PROSITE" id="PS50294">
    <property type="entry name" value="WD_REPEATS_REGION"/>
    <property type="match status" value="5"/>
</dbReference>
<keyword evidence="2 4" id="KW-0853">WD repeat</keyword>
<feature type="repeat" description="WD" evidence="4">
    <location>
        <begin position="660"/>
        <end position="701"/>
    </location>
</feature>
<feature type="repeat" description="WD" evidence="4">
    <location>
        <begin position="617"/>
        <end position="659"/>
    </location>
</feature>
<dbReference type="InterPro" id="IPR015943">
    <property type="entry name" value="WD40/YVTN_repeat-like_dom_sf"/>
</dbReference>
<dbReference type="InterPro" id="IPR013083">
    <property type="entry name" value="Znf_RING/FYVE/PHD"/>
</dbReference>
<feature type="repeat" description="WD" evidence="4">
    <location>
        <begin position="303"/>
        <end position="344"/>
    </location>
</feature>
<dbReference type="PROSITE" id="PS50105">
    <property type="entry name" value="SAM_DOMAIN"/>
    <property type="match status" value="1"/>
</dbReference>
<dbReference type="InterPro" id="IPR020472">
    <property type="entry name" value="WD40_PAC1"/>
</dbReference>
<dbReference type="InterPro" id="IPR019775">
    <property type="entry name" value="WD40_repeat_CS"/>
</dbReference>
<feature type="repeat" description="WD" evidence="4">
    <location>
        <begin position="518"/>
        <end position="559"/>
    </location>
</feature>
<evidence type="ECO:0000313" key="7">
    <source>
        <dbReference type="EMBL" id="KAL0279620.1"/>
    </source>
</evidence>
<dbReference type="SUPFAM" id="SSF63829">
    <property type="entry name" value="Calcium-dependent phosphotriesterase"/>
    <property type="match status" value="1"/>
</dbReference>
<dbReference type="InterPro" id="IPR013761">
    <property type="entry name" value="SAM/pointed_sf"/>
</dbReference>
<feature type="domain" description="SAM" evidence="5">
    <location>
        <begin position="715"/>
        <end position="779"/>
    </location>
</feature>
<dbReference type="EMBL" id="JARGDH010000001">
    <property type="protein sequence ID" value="KAL0279620.1"/>
    <property type="molecule type" value="Genomic_DNA"/>
</dbReference>
<evidence type="ECO:0000256" key="4">
    <source>
        <dbReference type="PROSITE-ProRule" id="PRU00221"/>
    </source>
</evidence>
<dbReference type="SUPFAM" id="SSF50978">
    <property type="entry name" value="WD40 repeat-like"/>
    <property type="match status" value="2"/>
</dbReference>
<evidence type="ECO:0000256" key="3">
    <source>
        <dbReference type="ARBA" id="ARBA00022737"/>
    </source>
</evidence>
<feature type="repeat" description="WD" evidence="4">
    <location>
        <begin position="261"/>
        <end position="302"/>
    </location>
</feature>
<reference evidence="7" key="1">
    <citation type="journal article" date="2024" name="Gigascience">
        <title>Chromosome-level genome of the poultry shaft louse Menopon gallinae provides insight into the host-switching and adaptive evolution of parasitic lice.</title>
        <authorList>
            <person name="Xu Y."/>
            <person name="Ma L."/>
            <person name="Liu S."/>
            <person name="Liang Y."/>
            <person name="Liu Q."/>
            <person name="He Z."/>
            <person name="Tian L."/>
            <person name="Duan Y."/>
            <person name="Cai W."/>
            <person name="Li H."/>
            <person name="Song F."/>
        </authorList>
    </citation>
    <scope>NUCLEOTIDE SEQUENCE</scope>
    <source>
        <strain evidence="7">Cailab_2023a</strain>
    </source>
</reference>
<dbReference type="GO" id="GO:0004842">
    <property type="term" value="F:ubiquitin-protein transferase activity"/>
    <property type="evidence" value="ECO:0007669"/>
    <property type="project" value="InterPro"/>
</dbReference>
<dbReference type="Gene3D" id="2.130.10.10">
    <property type="entry name" value="YVTN repeat-like/Quinoprotein amine dehydrogenase"/>
    <property type="match status" value="4"/>
</dbReference>
<protein>
    <recommendedName>
        <fullName evidence="1">WD repeat, SAM and U-box domain-containing protein 1</fullName>
    </recommendedName>
</protein>
<feature type="repeat" description="WD" evidence="4">
    <location>
        <begin position="100"/>
        <end position="141"/>
    </location>
</feature>
<evidence type="ECO:0000259" key="5">
    <source>
        <dbReference type="PROSITE" id="PS50105"/>
    </source>
</evidence>
<gene>
    <name evidence="7" type="ORF">PYX00_001136</name>
</gene>
<dbReference type="InterPro" id="IPR050349">
    <property type="entry name" value="WD_LIS1/nudF_dynein_reg"/>
</dbReference>
<dbReference type="Gene3D" id="3.30.40.10">
    <property type="entry name" value="Zinc/RING finger domain, C3HC4 (zinc finger)"/>
    <property type="match status" value="1"/>
</dbReference>
<feature type="repeat" description="WD" evidence="4">
    <location>
        <begin position="488"/>
        <end position="517"/>
    </location>
</feature>
<dbReference type="SUPFAM" id="SSF47769">
    <property type="entry name" value="SAM/Pointed domain"/>
    <property type="match status" value="1"/>
</dbReference>
<dbReference type="PROSITE" id="PS00678">
    <property type="entry name" value="WD_REPEATS_1"/>
    <property type="match status" value="4"/>
</dbReference>